<dbReference type="AlphaFoldDB" id="A0A7J7IHL3"/>
<keyword evidence="3" id="KW-1185">Reference proteome</keyword>
<gene>
    <name evidence="2" type="primary">TRIP12_2</name>
    <name evidence="2" type="ORF">F1559_003015</name>
</gene>
<evidence type="ECO:0000256" key="1">
    <source>
        <dbReference type="SAM" id="MobiDB-lite"/>
    </source>
</evidence>
<organism evidence="2 3">
    <name type="scientific">Cyanidiococcus yangmingshanensis</name>
    <dbReference type="NCBI Taxonomy" id="2690220"/>
    <lineage>
        <taxon>Eukaryota</taxon>
        <taxon>Rhodophyta</taxon>
        <taxon>Bangiophyceae</taxon>
        <taxon>Cyanidiales</taxon>
        <taxon>Cyanidiaceae</taxon>
        <taxon>Cyanidiococcus</taxon>
    </lineage>
</organism>
<proteinExistence type="predicted"/>
<name>A0A7J7IHL3_9RHOD</name>
<reference evidence="2 3" key="1">
    <citation type="journal article" date="2020" name="J. Phycol.">
        <title>Comparative genome analysis reveals Cyanidiococcus gen. nov., a new extremophilic red algal genus sister to Cyanidioschyzon (Cyanidioschyzonaceae, Rhodophyta).</title>
        <authorList>
            <person name="Liu S.-L."/>
            <person name="Chiang Y.-R."/>
            <person name="Yoon H.S."/>
            <person name="Fu H.-Y."/>
        </authorList>
    </citation>
    <scope>NUCLEOTIDE SEQUENCE [LARGE SCALE GENOMIC DNA]</scope>
    <source>
        <strain evidence="2 3">THAL066</strain>
    </source>
</reference>
<feature type="compositionally biased region" description="Low complexity" evidence="1">
    <location>
        <begin position="84"/>
        <end position="94"/>
    </location>
</feature>
<feature type="compositionally biased region" description="Acidic residues" evidence="1">
    <location>
        <begin position="40"/>
        <end position="58"/>
    </location>
</feature>
<feature type="compositionally biased region" description="Polar residues" evidence="1">
    <location>
        <begin position="110"/>
        <end position="120"/>
    </location>
</feature>
<protein>
    <submittedName>
        <fullName evidence="2">Ubiquitin-protein ligase</fullName>
    </submittedName>
</protein>
<evidence type="ECO:0000313" key="2">
    <source>
        <dbReference type="EMBL" id="KAF6002230.1"/>
    </source>
</evidence>
<feature type="region of interest" description="Disordered" evidence="1">
    <location>
        <begin position="1"/>
        <end position="144"/>
    </location>
</feature>
<dbReference type="Proteomes" id="UP000530660">
    <property type="component" value="Unassembled WGS sequence"/>
</dbReference>
<keyword evidence="2" id="KW-0436">Ligase</keyword>
<evidence type="ECO:0000313" key="3">
    <source>
        <dbReference type="Proteomes" id="UP000530660"/>
    </source>
</evidence>
<sequence>MSDSAESGNVDERRHRARREPSRRDHASNEMEDADRTLSDPEDDSDEFSEIGEGFDELGPEHGLENPNLSTSLPAVDIELSDTAPGSAGSSPGSERGHHEPSHSVGDTYATRTGRYTRSSDPLPESERVHRTRQGATRRDTERRRLRLSLSVHGHTMSPQETILHALASTMGTRVLGPRLWAETHELLYNESQNSWADVVPNQAMSNGDGKNAGRHFETPVAEFELVRIIKLPVPVAQVIPFRRACHRRGQRMPLSFGKALLDESTPL</sequence>
<dbReference type="EMBL" id="VWRR01000011">
    <property type="protein sequence ID" value="KAF6002230.1"/>
    <property type="molecule type" value="Genomic_DNA"/>
</dbReference>
<comment type="caution">
    <text evidence="2">The sequence shown here is derived from an EMBL/GenBank/DDBJ whole genome shotgun (WGS) entry which is preliminary data.</text>
</comment>
<dbReference type="GO" id="GO:0016874">
    <property type="term" value="F:ligase activity"/>
    <property type="evidence" value="ECO:0007669"/>
    <property type="project" value="UniProtKB-KW"/>
</dbReference>
<accession>A0A7J7IHL3</accession>
<feature type="compositionally biased region" description="Basic and acidic residues" evidence="1">
    <location>
        <begin position="10"/>
        <end position="39"/>
    </location>
</feature>